<feature type="transmembrane region" description="Helical" evidence="6">
    <location>
        <begin position="1898"/>
        <end position="1918"/>
    </location>
</feature>
<evidence type="ECO:0000259" key="8">
    <source>
        <dbReference type="Pfam" id="PF04547"/>
    </source>
</evidence>
<evidence type="ECO:0000256" key="6">
    <source>
        <dbReference type="SAM" id="Phobius"/>
    </source>
</evidence>
<feature type="transmembrane region" description="Helical" evidence="6">
    <location>
        <begin position="272"/>
        <end position="291"/>
    </location>
</feature>
<keyword evidence="11" id="KW-1185">Reference proteome</keyword>
<feature type="transmembrane region" description="Helical" evidence="6">
    <location>
        <begin position="196"/>
        <end position="214"/>
    </location>
</feature>
<dbReference type="InterPro" id="IPR047843">
    <property type="entry name" value="WLS-like_TM"/>
</dbReference>
<feature type="transmembrane region" description="Helical" evidence="6">
    <location>
        <begin position="303"/>
        <end position="324"/>
    </location>
</feature>
<keyword evidence="7" id="KW-0732">Signal</keyword>
<evidence type="ECO:0000256" key="2">
    <source>
        <dbReference type="ARBA" id="ARBA00022692"/>
    </source>
</evidence>
<evidence type="ECO:0000313" key="11">
    <source>
        <dbReference type="Proteomes" id="UP001515480"/>
    </source>
</evidence>
<keyword evidence="2 6" id="KW-0812">Transmembrane</keyword>
<feature type="transmembrane region" description="Helical" evidence="6">
    <location>
        <begin position="899"/>
        <end position="916"/>
    </location>
</feature>
<evidence type="ECO:0000256" key="7">
    <source>
        <dbReference type="SAM" id="SignalP"/>
    </source>
</evidence>
<feature type="transmembrane region" description="Helical" evidence="6">
    <location>
        <begin position="1572"/>
        <end position="1593"/>
    </location>
</feature>
<accession>A0AB34J8K4</accession>
<dbReference type="InterPro" id="IPR007632">
    <property type="entry name" value="Anoctamin"/>
</dbReference>
<dbReference type="EMBL" id="JBGBPQ010000012">
    <property type="protein sequence ID" value="KAL1515185.1"/>
    <property type="molecule type" value="Genomic_DNA"/>
</dbReference>
<reference evidence="10 11" key="1">
    <citation type="journal article" date="2024" name="Science">
        <title>Giant polyketide synthase enzymes in the biosynthesis of giant marine polyether toxins.</title>
        <authorList>
            <person name="Fallon T.R."/>
            <person name="Shende V.V."/>
            <person name="Wierzbicki I.H."/>
            <person name="Pendleton A.L."/>
            <person name="Watervoot N.F."/>
            <person name="Auber R.P."/>
            <person name="Gonzalez D.J."/>
            <person name="Wisecaver J.H."/>
            <person name="Moore B.S."/>
        </authorList>
    </citation>
    <scope>NUCLEOTIDE SEQUENCE [LARGE SCALE GENOMIC DNA]</scope>
    <source>
        <strain evidence="10 11">12B1</strain>
    </source>
</reference>
<feature type="transmembrane region" description="Helical" evidence="6">
    <location>
        <begin position="716"/>
        <end position="734"/>
    </location>
</feature>
<gene>
    <name evidence="10" type="ORF">AB1Y20_004246</name>
</gene>
<feature type="chain" id="PRO_5044266327" description="1,3-beta-glucan synthase" evidence="7">
    <location>
        <begin position="21"/>
        <end position="2080"/>
    </location>
</feature>
<feature type="transmembrane region" description="Helical" evidence="6">
    <location>
        <begin position="375"/>
        <end position="396"/>
    </location>
</feature>
<name>A0AB34J8K4_PRYPA</name>
<feature type="transmembrane region" description="Helical" evidence="6">
    <location>
        <begin position="792"/>
        <end position="811"/>
    </location>
</feature>
<evidence type="ECO:0008006" key="12">
    <source>
        <dbReference type="Google" id="ProtNLM"/>
    </source>
</evidence>
<feature type="domain" description="Anoctamin transmembrane" evidence="8">
    <location>
        <begin position="1550"/>
        <end position="2047"/>
    </location>
</feature>
<dbReference type="PANTHER" id="PTHR12308:SF73">
    <property type="entry name" value="ANOCTAMIN"/>
    <property type="match status" value="1"/>
</dbReference>
<feature type="transmembrane region" description="Helical" evidence="6">
    <location>
        <begin position="344"/>
        <end position="366"/>
    </location>
</feature>
<keyword evidence="4 6" id="KW-0472">Membrane</keyword>
<feature type="transmembrane region" description="Helical" evidence="6">
    <location>
        <begin position="1832"/>
        <end position="1858"/>
    </location>
</feature>
<feature type="domain" description="Wntless-like transmembrane" evidence="9">
    <location>
        <begin position="187"/>
        <end position="432"/>
    </location>
</feature>
<feature type="region of interest" description="Disordered" evidence="5">
    <location>
        <begin position="1250"/>
        <end position="1274"/>
    </location>
</feature>
<evidence type="ECO:0000256" key="1">
    <source>
        <dbReference type="ARBA" id="ARBA00004141"/>
    </source>
</evidence>
<proteinExistence type="predicted"/>
<dbReference type="GO" id="GO:0016020">
    <property type="term" value="C:membrane"/>
    <property type="evidence" value="ECO:0007669"/>
    <property type="project" value="UniProtKB-SubCell"/>
</dbReference>
<feature type="transmembrane region" description="Helical" evidence="6">
    <location>
        <begin position="928"/>
        <end position="949"/>
    </location>
</feature>
<dbReference type="GO" id="GO:0032541">
    <property type="term" value="C:cortical endoplasmic reticulum"/>
    <property type="evidence" value="ECO:0007669"/>
    <property type="project" value="TreeGrafter"/>
</dbReference>
<comment type="caution">
    <text evidence="10">The sequence shown here is derived from an EMBL/GenBank/DDBJ whole genome shotgun (WGS) entry which is preliminary data.</text>
</comment>
<dbReference type="Proteomes" id="UP001515480">
    <property type="component" value="Unassembled WGS sequence"/>
</dbReference>
<evidence type="ECO:0000313" key="10">
    <source>
        <dbReference type="EMBL" id="KAL1515185.1"/>
    </source>
</evidence>
<feature type="transmembrane region" description="Helical" evidence="6">
    <location>
        <begin position="1599"/>
        <end position="1620"/>
    </location>
</feature>
<feature type="transmembrane region" description="Helical" evidence="6">
    <location>
        <begin position="1735"/>
        <end position="1754"/>
    </location>
</feature>
<feature type="transmembrane region" description="Helical" evidence="6">
    <location>
        <begin position="1774"/>
        <end position="1797"/>
    </location>
</feature>
<feature type="transmembrane region" description="Helical" evidence="6">
    <location>
        <begin position="408"/>
        <end position="429"/>
    </location>
</feature>
<dbReference type="InterPro" id="IPR049452">
    <property type="entry name" value="Anoctamin_TM"/>
</dbReference>
<feature type="transmembrane region" description="Helical" evidence="6">
    <location>
        <begin position="2010"/>
        <end position="2031"/>
    </location>
</feature>
<feature type="transmembrane region" description="Helical" evidence="6">
    <location>
        <begin position="864"/>
        <end position="887"/>
    </location>
</feature>
<evidence type="ECO:0000256" key="3">
    <source>
        <dbReference type="ARBA" id="ARBA00022989"/>
    </source>
</evidence>
<feature type="transmembrane region" description="Helical" evidence="6">
    <location>
        <begin position="1674"/>
        <end position="1695"/>
    </location>
</feature>
<comment type="subcellular location">
    <subcellularLocation>
        <location evidence="1">Membrane</location>
        <topology evidence="1">Multi-pass membrane protein</topology>
    </subcellularLocation>
</comment>
<feature type="transmembrane region" description="Helical" evidence="6">
    <location>
        <begin position="525"/>
        <end position="545"/>
    </location>
</feature>
<feature type="transmembrane region" description="Helical" evidence="6">
    <location>
        <begin position="823"/>
        <end position="844"/>
    </location>
</feature>
<evidence type="ECO:0000259" key="9">
    <source>
        <dbReference type="Pfam" id="PF06664"/>
    </source>
</evidence>
<feature type="domain" description="Wntless-like transmembrane" evidence="9">
    <location>
        <begin position="707"/>
        <end position="952"/>
    </location>
</feature>
<feature type="transmembrane region" description="Helical" evidence="6">
    <location>
        <begin position="235"/>
        <end position="257"/>
    </location>
</feature>
<dbReference type="PANTHER" id="PTHR12308">
    <property type="entry name" value="ANOCTAMIN"/>
    <property type="match status" value="1"/>
</dbReference>
<sequence length="2080" mass="233418">MAMKPLSVVWALALPAALVGVGMLVQLPERFAYQSWPTSGCPSPVMRFNASCSGVHMAGGEEFDLVLSDVEVGWQNLYVTATVYNREQAEHGVMAVKTMRQDVDVRDRSDEAWVDVGAAKVVDWPLRCEQGAETCDEAFVLLRSGLPQRQLRLRLSLVTDYADPLDVHNRHVERFMGEVIFHTRHETPQFTQYELVLRYSMVAVALLALVRFLASFRLEGGGSIPVADWQPAQQALVVLMVGAVLNNNPLFVLWAWYGAWYMQLVEQLQQAFLLYAVALWVLVVFDGMTYSRRERGMFWLGKLLLVGALWALDSTELVLFQLALRQDLSAVRSDLPLYPYVWVYARSFLQALVVMYVLTVFFKAFLSVSGQTRRVAADLAFFASVSLLTAAFFFVARPDQLADDDFSSLWVLVSMGTLNAYVVCMGVAFEPSAATLEAFEQTDALRIEAVELLHAKSHRSSEKPPSLSDQLRARLSTATSAFASRFPMPQTPADDEAMDGVREGVISEDDEMMSIKLEHLSSRSLAHLFTLGMLLTMIISGIAAGRLPERFAYQSWPTSGCPSPSMPFNASCSGVHMAGGEEFDLVLSDVEVGWQNLYVTATVHNLASAEHGIIADQTMRQDVDVRDRYDEAWVDVGAAKVVDWPLRCEQGAETCDEAFVLLRSGLPQRQLRLRLSLVTDYADPLDVHNRHVERFMGEVIFHTRHETPQFTQYELVLRYSMVAVALLALVRFLASFRLEGGGSIPVADWQPAQQALVVLMVGAVLNNNPLFVLWAWYGAWYMQLVEQLQQAFLLYAVALWVLVVFDGMTYSRRERGMFWLGKLLLVGALWVLDSTELVLFQLALRQDLSAVRSDLPLYPYVWVYARSFLQAGVTLLALTVFFRAFIVLTGDSKRARAKFSSFVATTALTAACLGVARPDQLEEDNFSSLWVLISMGALNAYVVLMGLAFQPAEGAKASFVLSSEQRQQGLALLQTIATSSQPSALYNEALLVKTVSAHRGKNLTLEQEKVIVATVQRYPVMNRTAAEDPEAHFVGTTEERITPKLRADESIPSGSLMTLVRGRATRFPLTAAAISDVWLGEWFVCGPPPSAARMRRLLGRAAADAARAGDFVTCVAEGSIAMNLTVEGPAASGAQVVAKYEAGKARVYAAVDRGLNNILAQTVGYLEEAITPAAFAEASRGARLAGVSARVRVVGKYHDPFEWEEELRFPYAIVMKDICDEGLLRGAANKQVVALKQAVERAAAMRWAAEGGASDEPKPPAAAEAAEAVEMSQGAQALEEAELEAKLESGEWKGEAPRSTEEHEALTLLGDHFEVRLFHVERGGEKKVVVLLQMKGPALKRELHDFLLERWENEGKRAVSSASGVRFTEVSEMVLAVEAGELRPTPAEKLELYERLLRKLFHAVDLGQTRLPSGSLAGVKKGMSEAALEQHQLEMDKRFSPVSFRVWERPKAIDDLQASEAIAALAKYGVELSGRETTAQLRSKLATETDYEADQAKLPSAILRQDAIERGACFELIESVFPRHHLLLNSWLQRKLSRERHLSTRDLTIVRNHYGEELALYMAFMNTYNQTLLPFALLGALVFVVCLFLPGSYTSNYTYLAPLYCVCMVIFAALLQMLWAHENQRLRYDWGITDYTSADYVRPEFKGEKQWDFVRQRLAYEFPEWKRSLKIRPISFFVVFLMTLLLMVVTFALYMQLQDSLENPNPIYDFDVLYWLFGGALEVPLRMVLGSGLNGILYGVLIMVIYMTFFQAVAHQLTRLENYRTEREFHDNYVLKMFFFIFVDGYMMFWILGLYHIPLATYSSFEELSDVSIVGVRLFYKPGQLSVYQEQLTSVCVAAIVTVQLLTFLLENVLPFIIKHYSRKGTRKWRASLSPRERFLQAVCEEGEREKFDLFGDYYDSVLFLGYGVVYSLLWPLAPLVNYANNMVELRADLSKVVEILRRPTPRKTATIGMWESCMWFQTFTSVVQLALVSAFSTPLYDDYMRAVGFDPESQPELWETHGDETHVRVYVKLVCSFLVMAVGFGIILTVRQIIGDKDPRTKLRLARDEFLERKASVEQWEGVRNGRSSLAVLKARCGK</sequence>
<dbReference type="Pfam" id="PF04547">
    <property type="entry name" value="Anoctamin"/>
    <property type="match status" value="1"/>
</dbReference>
<feature type="transmembrane region" description="Helical" evidence="6">
    <location>
        <begin position="755"/>
        <end position="777"/>
    </location>
</feature>
<feature type="signal peptide" evidence="7">
    <location>
        <begin position="1"/>
        <end position="20"/>
    </location>
</feature>
<evidence type="ECO:0000256" key="5">
    <source>
        <dbReference type="SAM" id="MobiDB-lite"/>
    </source>
</evidence>
<evidence type="ECO:0000256" key="4">
    <source>
        <dbReference type="ARBA" id="ARBA00023136"/>
    </source>
</evidence>
<dbReference type="Pfam" id="PF06664">
    <property type="entry name" value="WLS-like_TM"/>
    <property type="match status" value="2"/>
</dbReference>
<protein>
    <recommendedName>
        <fullName evidence="12">1,3-beta-glucan synthase</fullName>
    </recommendedName>
</protein>
<organism evidence="10 11">
    <name type="scientific">Prymnesium parvum</name>
    <name type="common">Toxic golden alga</name>
    <dbReference type="NCBI Taxonomy" id="97485"/>
    <lineage>
        <taxon>Eukaryota</taxon>
        <taxon>Haptista</taxon>
        <taxon>Haptophyta</taxon>
        <taxon>Prymnesiophyceae</taxon>
        <taxon>Prymnesiales</taxon>
        <taxon>Prymnesiaceae</taxon>
        <taxon>Prymnesium</taxon>
    </lineage>
</organism>
<keyword evidence="3 6" id="KW-1133">Transmembrane helix</keyword>
<dbReference type="GO" id="GO:0005254">
    <property type="term" value="F:chloride channel activity"/>
    <property type="evidence" value="ECO:0007669"/>
    <property type="project" value="TreeGrafter"/>
</dbReference>